<dbReference type="EMBL" id="LT962688">
    <property type="protein sequence ID" value="SOR31611.1"/>
    <property type="molecule type" value="Genomic_DNA"/>
</dbReference>
<organism evidence="2 3">
    <name type="scientific">Methylorubrum extorquens</name>
    <name type="common">Methylobacterium dichloromethanicum</name>
    <name type="synonym">Methylobacterium extorquens</name>
    <dbReference type="NCBI Taxonomy" id="408"/>
    <lineage>
        <taxon>Bacteria</taxon>
        <taxon>Pseudomonadati</taxon>
        <taxon>Pseudomonadota</taxon>
        <taxon>Alphaproteobacteria</taxon>
        <taxon>Hyphomicrobiales</taxon>
        <taxon>Methylobacteriaceae</taxon>
        <taxon>Methylorubrum</taxon>
    </lineage>
</organism>
<proteinExistence type="predicted"/>
<feature type="compositionally biased region" description="Basic and acidic residues" evidence="1">
    <location>
        <begin position="25"/>
        <end position="35"/>
    </location>
</feature>
<evidence type="ECO:0000313" key="2">
    <source>
        <dbReference type="EMBL" id="SOR31611.1"/>
    </source>
</evidence>
<reference evidence="3" key="1">
    <citation type="submission" date="2017-10" db="EMBL/GenBank/DDBJ databases">
        <authorList>
            <person name="Regsiter A."/>
            <person name="William W."/>
        </authorList>
    </citation>
    <scope>NUCLEOTIDE SEQUENCE [LARGE SCALE GENOMIC DNA]</scope>
</reference>
<sequence length="61" mass="6545">MKHSQSLGRSVRGDISNVARVPHLTADRIAERDGNESVSRLDGSRQRTVTSASRGPGDRSG</sequence>
<name>A0A2N9AWA9_METEX</name>
<dbReference type="AlphaFoldDB" id="A0A2N9AWA9"/>
<gene>
    <name evidence="2" type="ORF">TK0001_5026</name>
</gene>
<feature type="region of interest" description="Disordered" evidence="1">
    <location>
        <begin position="1"/>
        <end position="61"/>
    </location>
</feature>
<evidence type="ECO:0000256" key="1">
    <source>
        <dbReference type="SAM" id="MobiDB-lite"/>
    </source>
</evidence>
<accession>A0A2N9AWA9</accession>
<evidence type="ECO:0000313" key="3">
    <source>
        <dbReference type="Proteomes" id="UP000233769"/>
    </source>
</evidence>
<dbReference type="Proteomes" id="UP000233769">
    <property type="component" value="Chromosome tk0001"/>
</dbReference>
<protein>
    <submittedName>
        <fullName evidence="2">Uncharacterized protein</fullName>
    </submittedName>
</protein>